<feature type="region of interest" description="Disordered" evidence="3">
    <location>
        <begin position="1"/>
        <end position="48"/>
    </location>
</feature>
<gene>
    <name evidence="5" type="ORF">EV685_0516</name>
</gene>
<proteinExistence type="predicted"/>
<accession>A0A4Q7LTZ2</accession>
<dbReference type="GO" id="GO:0007165">
    <property type="term" value="P:signal transduction"/>
    <property type="evidence" value="ECO:0007669"/>
    <property type="project" value="UniProtKB-KW"/>
</dbReference>
<keyword evidence="6" id="KW-1185">Reference proteome</keyword>
<dbReference type="InterPro" id="IPR004089">
    <property type="entry name" value="MCPsignal_dom"/>
</dbReference>
<dbReference type="AlphaFoldDB" id="A0A4Q7LTZ2"/>
<dbReference type="PANTHER" id="PTHR32089">
    <property type="entry name" value="METHYL-ACCEPTING CHEMOTAXIS PROTEIN MCPB"/>
    <property type="match status" value="1"/>
</dbReference>
<organism evidence="5 6">
    <name type="scientific">Sphaerotilus mobilis</name>
    <dbReference type="NCBI Taxonomy" id="47994"/>
    <lineage>
        <taxon>Bacteria</taxon>
        <taxon>Pseudomonadati</taxon>
        <taxon>Pseudomonadota</taxon>
        <taxon>Betaproteobacteria</taxon>
        <taxon>Burkholderiales</taxon>
        <taxon>Sphaerotilaceae</taxon>
        <taxon>Sphaerotilus</taxon>
    </lineage>
</organism>
<evidence type="ECO:0000259" key="4">
    <source>
        <dbReference type="PROSITE" id="PS50111"/>
    </source>
</evidence>
<dbReference type="Proteomes" id="UP000293433">
    <property type="component" value="Unassembled WGS sequence"/>
</dbReference>
<evidence type="ECO:0000256" key="3">
    <source>
        <dbReference type="SAM" id="MobiDB-lite"/>
    </source>
</evidence>
<dbReference type="GO" id="GO:0003735">
    <property type="term" value="F:structural constituent of ribosome"/>
    <property type="evidence" value="ECO:0007669"/>
    <property type="project" value="InterPro"/>
</dbReference>
<evidence type="ECO:0000313" key="6">
    <source>
        <dbReference type="Proteomes" id="UP000293433"/>
    </source>
</evidence>
<dbReference type="InterPro" id="IPR018261">
    <property type="entry name" value="Ribosomal_bL27_CS"/>
</dbReference>
<dbReference type="PROSITE" id="PS00831">
    <property type="entry name" value="RIBOSOMAL_L27"/>
    <property type="match status" value="1"/>
</dbReference>
<name>A0A4Q7LTZ2_9BURK</name>
<dbReference type="GO" id="GO:0005840">
    <property type="term" value="C:ribosome"/>
    <property type="evidence" value="ECO:0007669"/>
    <property type="project" value="InterPro"/>
</dbReference>
<sequence>MRPTTTVFSDGERAHGLLHTPTRPAPDTGAALTHDKTSRTASGAARTGATRTGIDLLATSGCLLVAGVAVAAPAWPIGVGLALSGALLTGWLVRRQRGNGHRPGDAAGSAEDSGARLMVSQVVPVWKRHIDASRNEAGQKIDALLQAFSSLSDGLSVAAREVEGSSMSLRAGTTDELVDTHRDAIDGLLGPMQEATRQRQAMVEEIAGLHDELHALQRLVKDVRQIAANTGLVALNASIEAHRAGREGQGFAVVAQEVRSLSGQCDRNGAQLAQRIQSLAERIERTRNQAIAQTRSDEEIELRARLQARDVVTVLVRDLSRSLASSRELQSLSSRLGQDLEQIFVGFQFQDRLTQMLDAIGNDMNRFATWIETHQDATHADAARWLEDLEQTYTMEEQRNHHHGTVDIQRTSGVEFF</sequence>
<dbReference type="Gene3D" id="1.10.287.950">
    <property type="entry name" value="Methyl-accepting chemotaxis protein"/>
    <property type="match status" value="1"/>
</dbReference>
<comment type="caution">
    <text evidence="5">The sequence shown here is derived from an EMBL/GenBank/DDBJ whole genome shotgun (WGS) entry which is preliminary data.</text>
</comment>
<reference evidence="5 6" key="1">
    <citation type="submission" date="2019-02" db="EMBL/GenBank/DDBJ databases">
        <title>Genomic Encyclopedia of Type Strains, Phase IV (KMG-IV): sequencing the most valuable type-strain genomes for metagenomic binning, comparative biology and taxonomic classification.</title>
        <authorList>
            <person name="Goeker M."/>
        </authorList>
    </citation>
    <scope>NUCLEOTIDE SEQUENCE [LARGE SCALE GENOMIC DNA]</scope>
    <source>
        <strain evidence="5 6">DSM 10617</strain>
    </source>
</reference>
<dbReference type="PANTHER" id="PTHR32089:SF112">
    <property type="entry name" value="LYSOZYME-LIKE PROTEIN-RELATED"/>
    <property type="match status" value="1"/>
</dbReference>
<dbReference type="Pfam" id="PF00015">
    <property type="entry name" value="MCPsignal"/>
    <property type="match status" value="1"/>
</dbReference>
<evidence type="ECO:0000256" key="1">
    <source>
        <dbReference type="ARBA" id="ARBA00023224"/>
    </source>
</evidence>
<dbReference type="EMBL" id="SGWV01000007">
    <property type="protein sequence ID" value="RZS58234.1"/>
    <property type="molecule type" value="Genomic_DNA"/>
</dbReference>
<evidence type="ECO:0000256" key="2">
    <source>
        <dbReference type="PROSITE-ProRule" id="PRU00284"/>
    </source>
</evidence>
<dbReference type="SUPFAM" id="SSF58104">
    <property type="entry name" value="Methyl-accepting chemotaxis protein (MCP) signaling domain"/>
    <property type="match status" value="1"/>
</dbReference>
<protein>
    <submittedName>
        <fullName evidence="5">Methyl-accepting chemotaxis protein</fullName>
    </submittedName>
</protein>
<dbReference type="GO" id="GO:0016020">
    <property type="term" value="C:membrane"/>
    <property type="evidence" value="ECO:0007669"/>
    <property type="project" value="InterPro"/>
</dbReference>
<feature type="compositionally biased region" description="Low complexity" evidence="3">
    <location>
        <begin position="39"/>
        <end position="48"/>
    </location>
</feature>
<dbReference type="GO" id="GO:0006412">
    <property type="term" value="P:translation"/>
    <property type="evidence" value="ECO:0007669"/>
    <property type="project" value="InterPro"/>
</dbReference>
<evidence type="ECO:0000313" key="5">
    <source>
        <dbReference type="EMBL" id="RZS58234.1"/>
    </source>
</evidence>
<dbReference type="SMART" id="SM00283">
    <property type="entry name" value="MA"/>
    <property type="match status" value="1"/>
</dbReference>
<dbReference type="PROSITE" id="PS50111">
    <property type="entry name" value="CHEMOTAXIS_TRANSDUC_2"/>
    <property type="match status" value="1"/>
</dbReference>
<feature type="domain" description="Methyl-accepting transducer" evidence="4">
    <location>
        <begin position="135"/>
        <end position="284"/>
    </location>
</feature>
<keyword evidence="1 2" id="KW-0807">Transducer</keyword>